<evidence type="ECO:0000313" key="2">
    <source>
        <dbReference type="EMBL" id="KAJ1345718.1"/>
    </source>
</evidence>
<accession>A0AAD5QBE9</accession>
<gene>
    <name evidence="2" type="ORF">KIN20_000312</name>
</gene>
<keyword evidence="3" id="KW-1185">Reference proteome</keyword>
<reference evidence="2" key="1">
    <citation type="submission" date="2021-06" db="EMBL/GenBank/DDBJ databases">
        <title>Parelaphostrongylus tenuis whole genome reference sequence.</title>
        <authorList>
            <person name="Garwood T.J."/>
            <person name="Larsen P.A."/>
            <person name="Fountain-Jones N.M."/>
            <person name="Garbe J.R."/>
            <person name="Macchietto M.G."/>
            <person name="Kania S.A."/>
            <person name="Gerhold R.W."/>
            <person name="Richards J.E."/>
            <person name="Wolf T.M."/>
        </authorList>
    </citation>
    <scope>NUCLEOTIDE SEQUENCE</scope>
    <source>
        <strain evidence="2">MNPRO001-30</strain>
        <tissue evidence="2">Meninges</tissue>
    </source>
</reference>
<protein>
    <recommendedName>
        <fullName evidence="4">PLAC domain-containing protein</fullName>
    </recommendedName>
</protein>
<comment type="caution">
    <text evidence="2">The sequence shown here is derived from an EMBL/GenBank/DDBJ whole genome shotgun (WGS) entry which is preliminary data.</text>
</comment>
<dbReference type="EMBL" id="JAHQIW010000054">
    <property type="protein sequence ID" value="KAJ1345718.1"/>
    <property type="molecule type" value="Genomic_DNA"/>
</dbReference>
<evidence type="ECO:0000256" key="1">
    <source>
        <dbReference type="SAM" id="MobiDB-lite"/>
    </source>
</evidence>
<dbReference type="AlphaFoldDB" id="A0AAD5QBE9"/>
<evidence type="ECO:0008006" key="4">
    <source>
        <dbReference type="Google" id="ProtNLM"/>
    </source>
</evidence>
<name>A0AAD5QBE9_PARTN</name>
<organism evidence="2 3">
    <name type="scientific">Parelaphostrongylus tenuis</name>
    <name type="common">Meningeal worm</name>
    <dbReference type="NCBI Taxonomy" id="148309"/>
    <lineage>
        <taxon>Eukaryota</taxon>
        <taxon>Metazoa</taxon>
        <taxon>Ecdysozoa</taxon>
        <taxon>Nematoda</taxon>
        <taxon>Chromadorea</taxon>
        <taxon>Rhabditida</taxon>
        <taxon>Rhabditina</taxon>
        <taxon>Rhabditomorpha</taxon>
        <taxon>Strongyloidea</taxon>
        <taxon>Metastrongylidae</taxon>
        <taxon>Parelaphostrongylus</taxon>
    </lineage>
</organism>
<proteinExistence type="predicted"/>
<sequence>MRGTNDEHEDEDEDVWKPQPTSNPGTSVDRECSDTHPRFCGLLKHMGVLYCDYDYIKKACCASCTAAIRREPDSADVSQDEH</sequence>
<evidence type="ECO:0000313" key="3">
    <source>
        <dbReference type="Proteomes" id="UP001196413"/>
    </source>
</evidence>
<dbReference type="Proteomes" id="UP001196413">
    <property type="component" value="Unassembled WGS sequence"/>
</dbReference>
<feature type="region of interest" description="Disordered" evidence="1">
    <location>
        <begin position="1"/>
        <end position="33"/>
    </location>
</feature>